<comment type="caution">
    <text evidence="2">The sequence shown here is derived from an EMBL/GenBank/DDBJ whole genome shotgun (WGS) entry which is preliminary data.</text>
</comment>
<name>A0A853DNQ3_9MICO</name>
<protein>
    <submittedName>
        <fullName evidence="2">Threonine/homoserine/homoserine lactone efflux protein</fullName>
    </submittedName>
</protein>
<keyword evidence="1" id="KW-1133">Transmembrane helix</keyword>
<keyword evidence="1" id="KW-0472">Membrane</keyword>
<keyword evidence="1" id="KW-0812">Transmembrane</keyword>
<keyword evidence="3" id="KW-1185">Reference proteome</keyword>
<feature type="transmembrane region" description="Helical" evidence="1">
    <location>
        <begin position="27"/>
        <end position="48"/>
    </location>
</feature>
<dbReference type="Proteomes" id="UP000521075">
    <property type="component" value="Unassembled WGS sequence"/>
</dbReference>
<gene>
    <name evidence="2" type="ORF">HNR14_001969</name>
</gene>
<feature type="transmembrane region" description="Helical" evidence="1">
    <location>
        <begin position="99"/>
        <end position="117"/>
    </location>
</feature>
<dbReference type="Pfam" id="PF11139">
    <property type="entry name" value="SfLAP"/>
    <property type="match status" value="1"/>
</dbReference>
<feature type="transmembrane region" description="Helical" evidence="1">
    <location>
        <begin position="138"/>
        <end position="161"/>
    </location>
</feature>
<evidence type="ECO:0000313" key="3">
    <source>
        <dbReference type="Proteomes" id="UP000521075"/>
    </source>
</evidence>
<proteinExistence type="predicted"/>
<organism evidence="2 3">
    <name type="scientific">Leifsonia naganoensis</name>
    <dbReference type="NCBI Taxonomy" id="150025"/>
    <lineage>
        <taxon>Bacteria</taxon>
        <taxon>Bacillati</taxon>
        <taxon>Actinomycetota</taxon>
        <taxon>Actinomycetes</taxon>
        <taxon>Micrococcales</taxon>
        <taxon>Microbacteriaceae</taxon>
        <taxon>Leifsonia</taxon>
    </lineage>
</organism>
<evidence type="ECO:0000313" key="2">
    <source>
        <dbReference type="EMBL" id="NYK10088.1"/>
    </source>
</evidence>
<accession>A0A853DNQ3</accession>
<evidence type="ECO:0000256" key="1">
    <source>
        <dbReference type="SAM" id="Phobius"/>
    </source>
</evidence>
<dbReference type="InterPro" id="IPR021315">
    <property type="entry name" value="Gap/Sap"/>
</dbReference>
<feature type="transmembrane region" description="Helical" evidence="1">
    <location>
        <begin position="181"/>
        <end position="205"/>
    </location>
</feature>
<dbReference type="AlphaFoldDB" id="A0A853DNQ3"/>
<sequence>MTISPLAIVAVIIMATSGKGRSNGTAFVLGCYLFTVVFVAALVVIGRASRTEDPKSGPHLIVDILEIVLGAALLVLAVLQWRKRNSVDVPKWMQGLDRLTIAKAFILGILISGPLSPKDIPLLISAGGRISQSPIPPGQIAAVILIFAAIAVTAVSVPWLISVVSPTKVELRLSGTRQWLITNHAVIMVILFLLLGVKLIGAGILDLAGSS</sequence>
<dbReference type="EMBL" id="JACCHJ010000001">
    <property type="protein sequence ID" value="NYK10088.1"/>
    <property type="molecule type" value="Genomic_DNA"/>
</dbReference>
<reference evidence="2 3" key="1">
    <citation type="submission" date="2020-07" db="EMBL/GenBank/DDBJ databases">
        <title>Sequencing the genomes of 1000 actinobacteria strains.</title>
        <authorList>
            <person name="Klenk H.-P."/>
        </authorList>
    </citation>
    <scope>NUCLEOTIDE SEQUENCE [LARGE SCALE GENOMIC DNA]</scope>
    <source>
        <strain evidence="2 3">DSM 15166</strain>
    </source>
</reference>
<feature type="transmembrane region" description="Helical" evidence="1">
    <location>
        <begin position="60"/>
        <end position="79"/>
    </location>
</feature>